<dbReference type="EMBL" id="JAUIZM010000010">
    <property type="protein sequence ID" value="KAK1359306.1"/>
    <property type="molecule type" value="Genomic_DNA"/>
</dbReference>
<accession>A0AAD8H490</accession>
<keyword evidence="1" id="KW-0732">Signal</keyword>
<sequence length="124" mass="14116">MSAMMGSCQILPLTFFLLNILSWFKFSNSWNFAVTIKYWNVFIEEKCTVSIITTEDFGKVAFGATGAMRPMMVGSITFTQNSDFEYFSFAVVMSCVFEKELQCDPREILQDAIEIDEDLLPKSA</sequence>
<feature type="chain" id="PRO_5042112332" evidence="1">
    <location>
        <begin position="30"/>
        <end position="124"/>
    </location>
</feature>
<evidence type="ECO:0000256" key="1">
    <source>
        <dbReference type="SAM" id="SignalP"/>
    </source>
</evidence>
<proteinExistence type="predicted"/>
<evidence type="ECO:0000313" key="3">
    <source>
        <dbReference type="Proteomes" id="UP001237642"/>
    </source>
</evidence>
<reference evidence="2" key="1">
    <citation type="submission" date="2023-02" db="EMBL/GenBank/DDBJ databases">
        <title>Genome of toxic invasive species Heracleum sosnowskyi carries increased number of genes despite the absence of recent whole-genome duplications.</title>
        <authorList>
            <person name="Schelkunov M."/>
            <person name="Shtratnikova V."/>
            <person name="Makarenko M."/>
            <person name="Klepikova A."/>
            <person name="Omelchenko D."/>
            <person name="Novikova G."/>
            <person name="Obukhova E."/>
            <person name="Bogdanov V."/>
            <person name="Penin A."/>
            <person name="Logacheva M."/>
        </authorList>
    </citation>
    <scope>NUCLEOTIDE SEQUENCE</scope>
    <source>
        <strain evidence="2">Hsosn_3</strain>
        <tissue evidence="2">Leaf</tissue>
    </source>
</reference>
<comment type="caution">
    <text evidence="2">The sequence shown here is derived from an EMBL/GenBank/DDBJ whole genome shotgun (WGS) entry which is preliminary data.</text>
</comment>
<organism evidence="2 3">
    <name type="scientific">Heracleum sosnowskyi</name>
    <dbReference type="NCBI Taxonomy" id="360622"/>
    <lineage>
        <taxon>Eukaryota</taxon>
        <taxon>Viridiplantae</taxon>
        <taxon>Streptophyta</taxon>
        <taxon>Embryophyta</taxon>
        <taxon>Tracheophyta</taxon>
        <taxon>Spermatophyta</taxon>
        <taxon>Magnoliopsida</taxon>
        <taxon>eudicotyledons</taxon>
        <taxon>Gunneridae</taxon>
        <taxon>Pentapetalae</taxon>
        <taxon>asterids</taxon>
        <taxon>campanulids</taxon>
        <taxon>Apiales</taxon>
        <taxon>Apiaceae</taxon>
        <taxon>Apioideae</taxon>
        <taxon>apioid superclade</taxon>
        <taxon>Tordylieae</taxon>
        <taxon>Tordyliinae</taxon>
        <taxon>Heracleum</taxon>
    </lineage>
</organism>
<name>A0AAD8H490_9APIA</name>
<dbReference type="AlphaFoldDB" id="A0AAD8H490"/>
<dbReference type="Proteomes" id="UP001237642">
    <property type="component" value="Unassembled WGS sequence"/>
</dbReference>
<feature type="signal peptide" evidence="1">
    <location>
        <begin position="1"/>
        <end position="29"/>
    </location>
</feature>
<keyword evidence="3" id="KW-1185">Reference proteome</keyword>
<reference evidence="2" key="2">
    <citation type="submission" date="2023-05" db="EMBL/GenBank/DDBJ databases">
        <authorList>
            <person name="Schelkunov M.I."/>
        </authorList>
    </citation>
    <scope>NUCLEOTIDE SEQUENCE</scope>
    <source>
        <strain evidence="2">Hsosn_3</strain>
        <tissue evidence="2">Leaf</tissue>
    </source>
</reference>
<evidence type="ECO:0000313" key="2">
    <source>
        <dbReference type="EMBL" id="KAK1359306.1"/>
    </source>
</evidence>
<protein>
    <submittedName>
        <fullName evidence="2">Uncharacterized protein</fullName>
    </submittedName>
</protein>
<gene>
    <name evidence="2" type="ORF">POM88_043780</name>
</gene>